<accession>A0A7C4AR13</accession>
<dbReference type="InterPro" id="IPR015856">
    <property type="entry name" value="ABC_transpr_CbiO/EcfA_su"/>
</dbReference>
<protein>
    <submittedName>
        <fullName evidence="6">ATP-binding cassette domain-containing protein</fullName>
    </submittedName>
</protein>
<dbReference type="Pfam" id="PF00005">
    <property type="entry name" value="ABC_tran"/>
    <property type="match status" value="1"/>
</dbReference>
<dbReference type="SUPFAM" id="SSF52540">
    <property type="entry name" value="P-loop containing nucleoside triphosphate hydrolases"/>
    <property type="match status" value="1"/>
</dbReference>
<evidence type="ECO:0000256" key="4">
    <source>
        <dbReference type="ARBA" id="ARBA00022840"/>
    </source>
</evidence>
<evidence type="ECO:0000313" key="6">
    <source>
        <dbReference type="EMBL" id="HGH60343.1"/>
    </source>
</evidence>
<dbReference type="Gene3D" id="3.40.50.300">
    <property type="entry name" value="P-loop containing nucleotide triphosphate hydrolases"/>
    <property type="match status" value="1"/>
</dbReference>
<dbReference type="GO" id="GO:0005524">
    <property type="term" value="F:ATP binding"/>
    <property type="evidence" value="ECO:0007669"/>
    <property type="project" value="UniProtKB-KW"/>
</dbReference>
<dbReference type="PROSITE" id="PS50893">
    <property type="entry name" value="ABC_TRANSPORTER_2"/>
    <property type="match status" value="1"/>
</dbReference>
<keyword evidence="2" id="KW-0813">Transport</keyword>
<name>A0A7C4AR13_9BACT</name>
<dbReference type="InterPro" id="IPR017871">
    <property type="entry name" value="ABC_transporter-like_CS"/>
</dbReference>
<keyword evidence="4 6" id="KW-0067">ATP-binding</keyword>
<proteinExistence type="inferred from homology"/>
<feature type="domain" description="ABC transporter" evidence="5">
    <location>
        <begin position="2"/>
        <end position="230"/>
    </location>
</feature>
<dbReference type="EMBL" id="DTGT01000109">
    <property type="protein sequence ID" value="HGH60343.1"/>
    <property type="molecule type" value="Genomic_DNA"/>
</dbReference>
<dbReference type="PROSITE" id="PS00211">
    <property type="entry name" value="ABC_TRANSPORTER_1"/>
    <property type="match status" value="1"/>
</dbReference>
<dbReference type="InterPro" id="IPR050095">
    <property type="entry name" value="ECF_ABC_transporter_ATP-bd"/>
</dbReference>
<dbReference type="GO" id="GO:0043190">
    <property type="term" value="C:ATP-binding cassette (ABC) transporter complex"/>
    <property type="evidence" value="ECO:0007669"/>
    <property type="project" value="TreeGrafter"/>
</dbReference>
<dbReference type="InterPro" id="IPR003439">
    <property type="entry name" value="ABC_transporter-like_ATP-bd"/>
</dbReference>
<dbReference type="InterPro" id="IPR027417">
    <property type="entry name" value="P-loop_NTPase"/>
</dbReference>
<dbReference type="InterPro" id="IPR003593">
    <property type="entry name" value="AAA+_ATPase"/>
</dbReference>
<dbReference type="PANTHER" id="PTHR43553:SF24">
    <property type="entry name" value="ENERGY-COUPLING FACTOR TRANSPORTER ATP-BINDING PROTEIN ECFA1"/>
    <property type="match status" value="1"/>
</dbReference>
<comment type="similarity">
    <text evidence="1">Belongs to the ABC transporter superfamily.</text>
</comment>
<dbReference type="SMART" id="SM00382">
    <property type="entry name" value="AAA"/>
    <property type="match status" value="1"/>
</dbReference>
<comment type="caution">
    <text evidence="6">The sequence shown here is derived from an EMBL/GenBank/DDBJ whole genome shotgun (WGS) entry which is preliminary data.</text>
</comment>
<dbReference type="GO" id="GO:0016887">
    <property type="term" value="F:ATP hydrolysis activity"/>
    <property type="evidence" value="ECO:0007669"/>
    <property type="project" value="InterPro"/>
</dbReference>
<dbReference type="PANTHER" id="PTHR43553">
    <property type="entry name" value="HEAVY METAL TRANSPORTER"/>
    <property type="match status" value="1"/>
</dbReference>
<evidence type="ECO:0000259" key="5">
    <source>
        <dbReference type="PROSITE" id="PS50893"/>
    </source>
</evidence>
<dbReference type="CDD" id="cd03225">
    <property type="entry name" value="ABC_cobalt_CbiO_domain1"/>
    <property type="match status" value="1"/>
</dbReference>
<dbReference type="GO" id="GO:0042626">
    <property type="term" value="F:ATPase-coupled transmembrane transporter activity"/>
    <property type="evidence" value="ECO:0007669"/>
    <property type="project" value="TreeGrafter"/>
</dbReference>
<keyword evidence="3" id="KW-0547">Nucleotide-binding</keyword>
<organism evidence="6">
    <name type="scientific">Desulfomonile tiedjei</name>
    <dbReference type="NCBI Taxonomy" id="2358"/>
    <lineage>
        <taxon>Bacteria</taxon>
        <taxon>Pseudomonadati</taxon>
        <taxon>Thermodesulfobacteriota</taxon>
        <taxon>Desulfomonilia</taxon>
        <taxon>Desulfomonilales</taxon>
        <taxon>Desulfomonilaceae</taxon>
        <taxon>Desulfomonile</taxon>
    </lineage>
</organism>
<dbReference type="AlphaFoldDB" id="A0A7C4AR13"/>
<evidence type="ECO:0000256" key="3">
    <source>
        <dbReference type="ARBA" id="ARBA00022741"/>
    </source>
</evidence>
<evidence type="ECO:0000256" key="2">
    <source>
        <dbReference type="ARBA" id="ARBA00022448"/>
    </source>
</evidence>
<reference evidence="6" key="1">
    <citation type="journal article" date="2020" name="mSystems">
        <title>Genome- and Community-Level Interaction Insights into Carbon Utilization and Element Cycling Functions of Hydrothermarchaeota in Hydrothermal Sediment.</title>
        <authorList>
            <person name="Zhou Z."/>
            <person name="Liu Y."/>
            <person name="Xu W."/>
            <person name="Pan J."/>
            <person name="Luo Z.H."/>
            <person name="Li M."/>
        </authorList>
    </citation>
    <scope>NUCLEOTIDE SEQUENCE [LARGE SCALE GENOMIC DNA]</scope>
    <source>
        <strain evidence="6">SpSt-769</strain>
    </source>
</reference>
<sequence>MISIENLCFSYSDGEPNIFHQLNLILGDVPRTCILGAEGAGKSTLAKLLKGLLTPQAGRIADGDGNALATSAIGYVAADPDDNLVGITVDDDIIFGLENLGLSATEVRQRLASAIQWTGLNGMEKRLIQSLSGGEKQKVALASMMALGARVLVCDEAATMLDPPARIMLSECLRSLNTQHGAIVIEMTSLLPDALDADKIVLLERGNICFQGTPADFLAHPCGQQWLGASRGVLGLLRELDQCGVDGAIERGHLRNARSFIQSLLNG</sequence>
<evidence type="ECO:0000256" key="1">
    <source>
        <dbReference type="ARBA" id="ARBA00005417"/>
    </source>
</evidence>
<gene>
    <name evidence="6" type="ORF">ENV54_03475</name>
</gene>